<protein>
    <submittedName>
        <fullName evidence="2">Uncharacterized protein</fullName>
    </submittedName>
</protein>
<proteinExistence type="predicted"/>
<feature type="transmembrane region" description="Helical" evidence="1">
    <location>
        <begin position="12"/>
        <end position="39"/>
    </location>
</feature>
<evidence type="ECO:0000313" key="2">
    <source>
        <dbReference type="EMBL" id="KKR42936.1"/>
    </source>
</evidence>
<accession>A0A0G0QZQ3</accession>
<reference evidence="2 3" key="1">
    <citation type="journal article" date="2015" name="Nature">
        <title>rRNA introns, odd ribosomes, and small enigmatic genomes across a large radiation of phyla.</title>
        <authorList>
            <person name="Brown C.T."/>
            <person name="Hug L.A."/>
            <person name="Thomas B.C."/>
            <person name="Sharon I."/>
            <person name="Castelle C.J."/>
            <person name="Singh A."/>
            <person name="Wilkins M.J."/>
            <person name="Williams K.H."/>
            <person name="Banfield J.F."/>
        </authorList>
    </citation>
    <scope>NUCLEOTIDE SEQUENCE [LARGE SCALE GENOMIC DNA]</scope>
</reference>
<dbReference type="EMBL" id="LBYC01000012">
    <property type="protein sequence ID" value="KKR42936.1"/>
    <property type="molecule type" value="Genomic_DNA"/>
</dbReference>
<keyword evidence="1" id="KW-0812">Transmembrane</keyword>
<dbReference type="AlphaFoldDB" id="A0A0G0QZQ3"/>
<organism evidence="2 3">
    <name type="scientific">Candidatus Nomurabacteria bacterium GW2011_GWF2_40_12</name>
    <dbReference type="NCBI Taxonomy" id="1618776"/>
    <lineage>
        <taxon>Bacteria</taxon>
        <taxon>Candidatus Nomuraibacteriota</taxon>
    </lineage>
</organism>
<dbReference type="Proteomes" id="UP000034301">
    <property type="component" value="Unassembled WGS sequence"/>
</dbReference>
<keyword evidence="1" id="KW-1133">Transmembrane helix</keyword>
<name>A0A0G0QZQ3_9BACT</name>
<evidence type="ECO:0000256" key="1">
    <source>
        <dbReference type="SAM" id="Phobius"/>
    </source>
</evidence>
<evidence type="ECO:0000313" key="3">
    <source>
        <dbReference type="Proteomes" id="UP000034301"/>
    </source>
</evidence>
<keyword evidence="1" id="KW-0472">Membrane</keyword>
<comment type="caution">
    <text evidence="2">The sequence shown here is derived from an EMBL/GenBank/DDBJ whole genome shotgun (WGS) entry which is preliminary data.</text>
</comment>
<sequence length="48" mass="5481">MKKSETKDGGFLQIIIVIIIALLIMKYFGVTISEVVIWFKTFFASVLK</sequence>
<gene>
    <name evidence="2" type="ORF">UT78_C0012G0007</name>
</gene>